<dbReference type="AlphaFoldDB" id="A0A931D8N4"/>
<feature type="compositionally biased region" description="Gly residues" evidence="1">
    <location>
        <begin position="321"/>
        <end position="331"/>
    </location>
</feature>
<keyword evidence="4" id="KW-1185">Reference proteome</keyword>
<feature type="transmembrane region" description="Helical" evidence="2">
    <location>
        <begin position="113"/>
        <end position="135"/>
    </location>
</feature>
<evidence type="ECO:0000313" key="3">
    <source>
        <dbReference type="EMBL" id="MBG6086459.1"/>
    </source>
</evidence>
<protein>
    <submittedName>
        <fullName evidence="3">Hydrophobic protein (TIGR00271 family)</fullName>
    </submittedName>
</protein>
<evidence type="ECO:0000256" key="1">
    <source>
        <dbReference type="SAM" id="MobiDB-lite"/>
    </source>
</evidence>
<feature type="region of interest" description="Disordered" evidence="1">
    <location>
        <begin position="312"/>
        <end position="331"/>
    </location>
</feature>
<dbReference type="InterPro" id="IPR005240">
    <property type="entry name" value="DUF389"/>
</dbReference>
<dbReference type="RefSeq" id="WP_197009458.1">
    <property type="nucleotide sequence ID" value="NZ_BAABES010000013.1"/>
</dbReference>
<name>A0A931D8N4_9ACTN</name>
<dbReference type="PANTHER" id="PTHR20992">
    <property type="entry name" value="AT15442P-RELATED"/>
    <property type="match status" value="1"/>
</dbReference>
<keyword evidence="2" id="KW-0812">Transmembrane</keyword>
<dbReference type="PANTHER" id="PTHR20992:SF9">
    <property type="entry name" value="AT15442P-RELATED"/>
    <property type="match status" value="1"/>
</dbReference>
<evidence type="ECO:0000313" key="4">
    <source>
        <dbReference type="Proteomes" id="UP000614047"/>
    </source>
</evidence>
<feature type="transmembrane region" description="Helical" evidence="2">
    <location>
        <begin position="244"/>
        <end position="267"/>
    </location>
</feature>
<feature type="transmembrane region" description="Helical" evidence="2">
    <location>
        <begin position="220"/>
        <end position="237"/>
    </location>
</feature>
<keyword evidence="2" id="KW-1133">Transmembrane helix</keyword>
<feature type="transmembrane region" description="Helical" evidence="2">
    <location>
        <begin position="176"/>
        <end position="200"/>
    </location>
</feature>
<sequence>MLHLRAIVPPDRTEAVCAVLDGCPGATNVTVLPGAARSPRGDLVTGDIAREAANEIIEALQKLGIERDGSMAFEHIDLSLSTAAETAEERAPGYGDDAVVWQDLDRRTANDSALTWSFVAFLVLATQLAGIAALIDSPILVVGAMVLGPEFGAIAAICFGVLHGNLRRIGAALRTLAVGFAVAIIVTYVCALAARWIGVIELDRLPDQRPMTAFIYSPDRWSFIVALLAGAGGVLSLTAGKSSALVGVFISVTTVPAAGNLAVAMALRHRAEIDGSLLQLGANLAGMIIAGTLTLLVQRVVWAVVLRRKGTSPAMPNSPGGRPGAGQGLGS</sequence>
<dbReference type="EMBL" id="JADOUA010000001">
    <property type="protein sequence ID" value="MBG6086459.1"/>
    <property type="molecule type" value="Genomic_DNA"/>
</dbReference>
<dbReference type="Pfam" id="PF04087">
    <property type="entry name" value="DUF389"/>
    <property type="match status" value="1"/>
</dbReference>
<dbReference type="Proteomes" id="UP000614047">
    <property type="component" value="Unassembled WGS sequence"/>
</dbReference>
<organism evidence="3 4">
    <name type="scientific">Actinomadura viridis</name>
    <dbReference type="NCBI Taxonomy" id="58110"/>
    <lineage>
        <taxon>Bacteria</taxon>
        <taxon>Bacillati</taxon>
        <taxon>Actinomycetota</taxon>
        <taxon>Actinomycetes</taxon>
        <taxon>Streptosporangiales</taxon>
        <taxon>Thermomonosporaceae</taxon>
        <taxon>Actinomadura</taxon>
    </lineage>
</organism>
<feature type="transmembrane region" description="Helical" evidence="2">
    <location>
        <begin position="141"/>
        <end position="164"/>
    </location>
</feature>
<comment type="caution">
    <text evidence="3">The sequence shown here is derived from an EMBL/GenBank/DDBJ whole genome shotgun (WGS) entry which is preliminary data.</text>
</comment>
<feature type="transmembrane region" description="Helical" evidence="2">
    <location>
        <begin position="287"/>
        <end position="306"/>
    </location>
</feature>
<keyword evidence="2" id="KW-0472">Membrane</keyword>
<accession>A0A931D8N4</accession>
<proteinExistence type="predicted"/>
<reference evidence="3" key="1">
    <citation type="submission" date="2020-11" db="EMBL/GenBank/DDBJ databases">
        <title>Sequencing the genomes of 1000 actinobacteria strains.</title>
        <authorList>
            <person name="Klenk H.-P."/>
        </authorList>
    </citation>
    <scope>NUCLEOTIDE SEQUENCE</scope>
    <source>
        <strain evidence="3">DSM 43175</strain>
    </source>
</reference>
<evidence type="ECO:0000256" key="2">
    <source>
        <dbReference type="SAM" id="Phobius"/>
    </source>
</evidence>
<gene>
    <name evidence="3" type="ORF">IW256_000572</name>
</gene>